<dbReference type="Pfam" id="PF05699">
    <property type="entry name" value="Dimer_Tnp_hAT"/>
    <property type="match status" value="1"/>
</dbReference>
<dbReference type="Proteomes" id="UP001369086">
    <property type="component" value="Unassembled WGS sequence"/>
</dbReference>
<feature type="compositionally biased region" description="Low complexity" evidence="1">
    <location>
        <begin position="11"/>
        <end position="26"/>
    </location>
</feature>
<dbReference type="InterPro" id="IPR012337">
    <property type="entry name" value="RNaseH-like_sf"/>
</dbReference>
<accession>A0ABR0Z2K9</accession>
<feature type="domain" description="DUF4371" evidence="3">
    <location>
        <begin position="222"/>
        <end position="402"/>
    </location>
</feature>
<dbReference type="Pfam" id="PF14291">
    <property type="entry name" value="DUF4371"/>
    <property type="match status" value="1"/>
</dbReference>
<keyword evidence="5" id="KW-1185">Reference proteome</keyword>
<dbReference type="InterPro" id="IPR008906">
    <property type="entry name" value="HATC_C_dom"/>
</dbReference>
<evidence type="ECO:0000259" key="3">
    <source>
        <dbReference type="Pfam" id="PF14291"/>
    </source>
</evidence>
<evidence type="ECO:0000313" key="5">
    <source>
        <dbReference type="Proteomes" id="UP001369086"/>
    </source>
</evidence>
<proteinExistence type="predicted"/>
<evidence type="ECO:0000313" key="4">
    <source>
        <dbReference type="EMBL" id="KAK6479055.1"/>
    </source>
</evidence>
<sequence length="817" mass="92667">MFPNEAQASTSGSAAVVSERASSSESDTPAPVSDSDTDCEDTLHLHDSKSDEEDVVFELNTQEPYLTDPYLFKDQPLTPATVRALIEFGPCQPGLKDSYSDFPYDSDHRRFNVSWYKRQANGTCNVDRHWLIYSTKSGRLNCFCCWLFADRKSVHYSDKWADPNLGFSKFRKGTEKIEKHEQSLIHREAEKTFLMTKYRIKNDNTVIAGLVKAERERISKNRQILKRLVDATLFLAKQGLAFRGHREYAGLGAPGTNEGNFLELLKLLSKYDSLLDQQLKVSNRNLTYLSHHTQNELISCPAQETLKVITEEVKLARFFSVIVDSTVDIARVDQFSLSLRYVTKTGHSSEHFIKFDELTSSCAEAFYNLLVNILTHELGLNVNFMHGQAYDGASTMSGHISGLQARVKEGCSSKAMYVHCCAHNLNLILIDAVSASTSAKLFYGTLETLYSFLTSSLPRCRILEEEQDKMLNGTVLTLKRLSDTRWASRKRATEAVLQSMPAITEALHRIVSGELKGTAPKVAAEAQGLLTTLDTFEFKLMLTFWNIIMKKTFALSNYLQQESIDLNTALELINTCATEIKNIRSEKAFDELEISAKDLATECNTTTLYKEQRARKKRKHFDELASGESITDNRQRFKVDTFYCALDIISNQFEERFSDFRATTKEFLVLNPKHFFYINSVERVNNLAHFYSEDLVANDVTDEYSSFIGIYKDLFAGQGDAGLSTNEVLPFLIANDMQRAFPNLCILYQIYLTIPVSTAQAERSFSQLIKNYLRSSMHEDRLSALALLYIERATAENLDYGNVINKFACMKQQKKAL</sequence>
<reference evidence="4 5" key="1">
    <citation type="submission" date="2021-05" db="EMBL/GenBank/DDBJ databases">
        <authorList>
            <person name="Zahm M."/>
            <person name="Klopp C."/>
            <person name="Cabau C."/>
            <person name="Kuhl H."/>
            <person name="Suciu R."/>
            <person name="Ciorpac M."/>
            <person name="Holostenco D."/>
            <person name="Gessner J."/>
            <person name="Wuertz S."/>
            <person name="Hohne C."/>
            <person name="Stock M."/>
            <person name="Gislard M."/>
            <person name="Lluch J."/>
            <person name="Milhes M."/>
            <person name="Lampietro C."/>
            <person name="Lopez Roques C."/>
            <person name="Donnadieu C."/>
            <person name="Du K."/>
            <person name="Schartl M."/>
            <person name="Guiguen Y."/>
        </authorList>
    </citation>
    <scope>NUCLEOTIDE SEQUENCE [LARGE SCALE GENOMIC DNA]</scope>
    <source>
        <strain evidence="4">Hh-F2</strain>
        <tissue evidence="4">Blood</tissue>
    </source>
</reference>
<name>A0ABR0Z2K9_HUSHU</name>
<protein>
    <submittedName>
        <fullName evidence="4">Zinc finger MYM-type protein 1-like isoform X1</fullName>
    </submittedName>
</protein>
<dbReference type="PANTHER" id="PTHR45749">
    <property type="match status" value="1"/>
</dbReference>
<dbReference type="EMBL" id="JAHFZB010000018">
    <property type="protein sequence ID" value="KAK6479055.1"/>
    <property type="molecule type" value="Genomic_DNA"/>
</dbReference>
<evidence type="ECO:0000256" key="1">
    <source>
        <dbReference type="SAM" id="MobiDB-lite"/>
    </source>
</evidence>
<feature type="region of interest" description="Disordered" evidence="1">
    <location>
        <begin position="1"/>
        <end position="41"/>
    </location>
</feature>
<evidence type="ECO:0000259" key="2">
    <source>
        <dbReference type="Pfam" id="PF05699"/>
    </source>
</evidence>
<dbReference type="PANTHER" id="PTHR45749:SF23">
    <property type="entry name" value="ZINC FINGER MYM-TYPE PROTEIN 1-LIKE"/>
    <property type="match status" value="1"/>
</dbReference>
<dbReference type="SUPFAM" id="SSF53098">
    <property type="entry name" value="Ribonuclease H-like"/>
    <property type="match status" value="1"/>
</dbReference>
<feature type="domain" description="HAT C-terminal dimerisation" evidence="2">
    <location>
        <begin position="730"/>
        <end position="792"/>
    </location>
</feature>
<organism evidence="4 5">
    <name type="scientific">Huso huso</name>
    <name type="common">Beluga</name>
    <name type="synonym">Acipenser huso</name>
    <dbReference type="NCBI Taxonomy" id="61971"/>
    <lineage>
        <taxon>Eukaryota</taxon>
        <taxon>Metazoa</taxon>
        <taxon>Chordata</taxon>
        <taxon>Craniata</taxon>
        <taxon>Vertebrata</taxon>
        <taxon>Euteleostomi</taxon>
        <taxon>Actinopterygii</taxon>
        <taxon>Chondrostei</taxon>
        <taxon>Acipenseriformes</taxon>
        <taxon>Acipenseridae</taxon>
        <taxon>Huso</taxon>
    </lineage>
</organism>
<comment type="caution">
    <text evidence="4">The sequence shown here is derived from an EMBL/GenBank/DDBJ whole genome shotgun (WGS) entry which is preliminary data.</text>
</comment>
<gene>
    <name evidence="4" type="ORF">HHUSO_G19704</name>
</gene>
<feature type="compositionally biased region" description="Polar residues" evidence="1">
    <location>
        <begin position="1"/>
        <end position="10"/>
    </location>
</feature>
<dbReference type="InterPro" id="IPR025398">
    <property type="entry name" value="DUF4371"/>
</dbReference>